<evidence type="ECO:0000313" key="11">
    <source>
        <dbReference type="Proteomes" id="UP001491310"/>
    </source>
</evidence>
<proteinExistence type="inferred from homology"/>
<evidence type="ECO:0000256" key="4">
    <source>
        <dbReference type="ARBA" id="ARBA00022728"/>
    </source>
</evidence>
<evidence type="ECO:0000313" key="10">
    <source>
        <dbReference type="EMBL" id="KAK9903446.1"/>
    </source>
</evidence>
<comment type="function">
    <text evidence="8">Part of the spliceosome which catalyzes two sequential transesterification reactions, first the excision of the non-coding intron from pre-mRNA and then the ligation of the coding exons to form the mature mRNA. Plays a role in stabilizing the structure of the spliceosome catalytic core and docking of the branch helix into the active site, producing 5'-exon and lariat intron-3'-intermediates.</text>
</comment>
<dbReference type="Pfam" id="PF04502">
    <property type="entry name" value="Saf4_Yju2"/>
    <property type="match status" value="1"/>
</dbReference>
<comment type="subcellular location">
    <subcellularLocation>
        <location evidence="1 8">Nucleus</location>
    </subcellularLocation>
</comment>
<dbReference type="InterPro" id="IPR043701">
    <property type="entry name" value="Yju2"/>
</dbReference>
<feature type="binding site" evidence="8">
    <location>
        <position position="80"/>
    </location>
    <ligand>
        <name>Zn(2+)</name>
        <dbReference type="ChEBI" id="CHEBI:29105"/>
    </ligand>
</feature>
<keyword evidence="5 8" id="KW-0862">Zinc</keyword>
<dbReference type="Proteomes" id="UP001491310">
    <property type="component" value="Unassembled WGS sequence"/>
</dbReference>
<feature type="compositionally biased region" description="Polar residues" evidence="9">
    <location>
        <begin position="292"/>
        <end position="302"/>
    </location>
</feature>
<keyword evidence="2" id="KW-0507">mRNA processing</keyword>
<evidence type="ECO:0000256" key="2">
    <source>
        <dbReference type="ARBA" id="ARBA00022664"/>
    </source>
</evidence>
<keyword evidence="6" id="KW-0508">mRNA splicing</keyword>
<evidence type="ECO:0000256" key="1">
    <source>
        <dbReference type="ARBA" id="ARBA00004123"/>
    </source>
</evidence>
<evidence type="ECO:0000256" key="7">
    <source>
        <dbReference type="ARBA" id="ARBA00023242"/>
    </source>
</evidence>
<feature type="binding site" evidence="8">
    <location>
        <position position="83"/>
    </location>
    <ligand>
        <name>Zn(2+)</name>
        <dbReference type="ChEBI" id="CHEBI:29105"/>
    </ligand>
</feature>
<accession>A0ABR2YE20</accession>
<feature type="compositionally biased region" description="Polar residues" evidence="9">
    <location>
        <begin position="215"/>
        <end position="227"/>
    </location>
</feature>
<dbReference type="PANTHER" id="PTHR12111">
    <property type="entry name" value="SPLICING FACTOR YJU2"/>
    <property type="match status" value="1"/>
</dbReference>
<dbReference type="HAMAP" id="MF_03226">
    <property type="entry name" value="YJU2"/>
    <property type="match status" value="1"/>
</dbReference>
<dbReference type="InterPro" id="IPR007590">
    <property type="entry name" value="Saf4/Yju2"/>
</dbReference>
<keyword evidence="7 8" id="KW-0539">Nucleus</keyword>
<protein>
    <recommendedName>
        <fullName evidence="8">Splicing factor YJU2</fullName>
    </recommendedName>
</protein>
<organism evidence="10 11">
    <name type="scientific">Coccomyxa subellipsoidea</name>
    <dbReference type="NCBI Taxonomy" id="248742"/>
    <lineage>
        <taxon>Eukaryota</taxon>
        <taxon>Viridiplantae</taxon>
        <taxon>Chlorophyta</taxon>
        <taxon>core chlorophytes</taxon>
        <taxon>Trebouxiophyceae</taxon>
        <taxon>Trebouxiophyceae incertae sedis</taxon>
        <taxon>Coccomyxaceae</taxon>
        <taxon>Coccomyxa</taxon>
    </lineage>
</organism>
<evidence type="ECO:0000256" key="5">
    <source>
        <dbReference type="ARBA" id="ARBA00022833"/>
    </source>
</evidence>
<keyword evidence="4 8" id="KW-0747">Spliceosome</keyword>
<evidence type="ECO:0000256" key="6">
    <source>
        <dbReference type="ARBA" id="ARBA00023187"/>
    </source>
</evidence>
<feature type="binding site" evidence="8">
    <location>
        <position position="43"/>
    </location>
    <ligand>
        <name>Zn(2+)</name>
        <dbReference type="ChEBI" id="CHEBI:29105"/>
    </ligand>
</feature>
<evidence type="ECO:0000256" key="8">
    <source>
        <dbReference type="HAMAP-Rule" id="MF_03226"/>
    </source>
</evidence>
<dbReference type="PANTHER" id="PTHR12111:SF1">
    <property type="entry name" value="SPLICING FACTOR YJU2"/>
    <property type="match status" value="1"/>
</dbReference>
<feature type="binding site" evidence="8">
    <location>
        <position position="46"/>
    </location>
    <ligand>
        <name>Zn(2+)</name>
        <dbReference type="ChEBI" id="CHEBI:29105"/>
    </ligand>
</feature>
<dbReference type="EMBL" id="JALJOT010000014">
    <property type="protein sequence ID" value="KAK9903446.1"/>
    <property type="molecule type" value="Genomic_DNA"/>
</dbReference>
<sequence>MGERKVLNKYFPPDFDPAKLPRGKRPDHNVMKVRMMLPMSIRCGTCGTYMYKGTKFNTRKEDVEGENYLGIQVFRFYFRCSACAAEITMKTDPEHADYSMEQGATRNYEPWREKDRDIAEAVAAREEEERGNAMKALENRTLDSKREMDIMNALDEMKSLKARQERVDSEALLSALKRSGDDEEVVLDEADEAAVRAMLMQQQHFVRRLDDGSMPASSSRGATADTTQKADGEDAGPRAGGLATQQQAVAKPKQPAATARPRPMQVIVKAKRKAENGSANGAAQPEVKKQDTSGAAQGSPADSGQGLGGLVGYGSSDEDEKE</sequence>
<reference evidence="10 11" key="1">
    <citation type="journal article" date="2024" name="Nat. Commun.">
        <title>Phylogenomics reveals the evolutionary origins of lichenization in chlorophyte algae.</title>
        <authorList>
            <person name="Puginier C."/>
            <person name="Libourel C."/>
            <person name="Otte J."/>
            <person name="Skaloud P."/>
            <person name="Haon M."/>
            <person name="Grisel S."/>
            <person name="Petersen M."/>
            <person name="Berrin J.G."/>
            <person name="Delaux P.M."/>
            <person name="Dal Grande F."/>
            <person name="Keller J."/>
        </authorList>
    </citation>
    <scope>NUCLEOTIDE SEQUENCE [LARGE SCALE GENOMIC DNA]</scope>
    <source>
        <strain evidence="10 11">SAG 216-7</strain>
    </source>
</reference>
<comment type="caution">
    <text evidence="10">The sequence shown here is derived from an EMBL/GenBank/DDBJ whole genome shotgun (WGS) entry which is preliminary data.</text>
</comment>
<gene>
    <name evidence="10" type="ORF">WJX75_005912</name>
</gene>
<feature type="compositionally biased region" description="Low complexity" evidence="9">
    <location>
        <begin position="243"/>
        <end position="259"/>
    </location>
</feature>
<keyword evidence="3 8" id="KW-0479">Metal-binding</keyword>
<feature type="region of interest" description="Disordered" evidence="9">
    <location>
        <begin position="207"/>
        <end position="322"/>
    </location>
</feature>
<keyword evidence="11" id="KW-1185">Reference proteome</keyword>
<comment type="subunit">
    <text evidence="8">Component of the spliceosome. Present in the activated B complex, the catalytically activated B* complex which catalyzes the branching, the catalytic step 1 C complex catalyzing the exon ligation, and the postcatalytic P complex containing the ligated exons (mRNA) and the excised lariat intron.</text>
</comment>
<evidence type="ECO:0000256" key="9">
    <source>
        <dbReference type="SAM" id="MobiDB-lite"/>
    </source>
</evidence>
<name>A0ABR2YE20_9CHLO</name>
<evidence type="ECO:0000256" key="3">
    <source>
        <dbReference type="ARBA" id="ARBA00022723"/>
    </source>
</evidence>
<comment type="similarity">
    <text evidence="8">Belongs to the CWC16 family. YJU2 subfamily.</text>
</comment>